<reference evidence="7" key="2">
    <citation type="submission" date="2023-06" db="EMBL/GenBank/DDBJ databases">
        <authorList>
            <consortium name="Lawrence Berkeley National Laboratory"/>
            <person name="Mondo S.J."/>
            <person name="Hensen N."/>
            <person name="Bonometti L."/>
            <person name="Westerberg I."/>
            <person name="Brannstrom I.O."/>
            <person name="Guillou S."/>
            <person name="Cros-Aarteil S."/>
            <person name="Calhoun S."/>
            <person name="Haridas S."/>
            <person name="Kuo A."/>
            <person name="Pangilinan J."/>
            <person name="Riley R."/>
            <person name="Labutti K."/>
            <person name="Andreopoulos B."/>
            <person name="Lipzen A."/>
            <person name="Chen C."/>
            <person name="Yanf M."/>
            <person name="Daum C."/>
            <person name="Ng V."/>
            <person name="Clum A."/>
            <person name="Steindorff A."/>
            <person name="Ohm R."/>
            <person name="Martin F."/>
            <person name="Silar P."/>
            <person name="Natvig D."/>
            <person name="Lalanne C."/>
            <person name="Gautier V."/>
            <person name="Ament-Velasquez S.L."/>
            <person name="Kruys A."/>
            <person name="Hutchinson M.I."/>
            <person name="Powell A.J."/>
            <person name="Barry K."/>
            <person name="Miller A.N."/>
            <person name="Grigoriev I.V."/>
            <person name="Debuchy R."/>
            <person name="Gladieux P."/>
            <person name="Thoren M.H."/>
            <person name="Johannesson H."/>
        </authorList>
    </citation>
    <scope>NUCLEOTIDE SEQUENCE</scope>
    <source>
        <strain evidence="7">PSN324</strain>
    </source>
</reference>
<feature type="repeat" description="ANK" evidence="3">
    <location>
        <begin position="1187"/>
        <end position="1219"/>
    </location>
</feature>
<dbReference type="Pfam" id="PF13637">
    <property type="entry name" value="Ank_4"/>
    <property type="match status" value="2"/>
</dbReference>
<dbReference type="PRINTS" id="PR01415">
    <property type="entry name" value="ANKYRIN"/>
</dbReference>
<dbReference type="SUPFAM" id="SSF52540">
    <property type="entry name" value="P-loop containing nucleoside triphosphate hydrolases"/>
    <property type="match status" value="1"/>
</dbReference>
<dbReference type="SMART" id="SM00248">
    <property type="entry name" value="ANK"/>
    <property type="match status" value="12"/>
</dbReference>
<dbReference type="InterPro" id="IPR036770">
    <property type="entry name" value="Ankyrin_rpt-contain_sf"/>
</dbReference>
<feature type="repeat" description="ANK" evidence="3">
    <location>
        <begin position="1055"/>
        <end position="1087"/>
    </location>
</feature>
<organism evidence="7 8">
    <name type="scientific">Cladorrhinum samala</name>
    <dbReference type="NCBI Taxonomy" id="585594"/>
    <lineage>
        <taxon>Eukaryota</taxon>
        <taxon>Fungi</taxon>
        <taxon>Dikarya</taxon>
        <taxon>Ascomycota</taxon>
        <taxon>Pezizomycotina</taxon>
        <taxon>Sordariomycetes</taxon>
        <taxon>Sordariomycetidae</taxon>
        <taxon>Sordariales</taxon>
        <taxon>Podosporaceae</taxon>
        <taxon>Cladorrhinum</taxon>
    </lineage>
</organism>
<feature type="repeat" description="ANK" evidence="3">
    <location>
        <begin position="955"/>
        <end position="988"/>
    </location>
</feature>
<dbReference type="Proteomes" id="UP001321749">
    <property type="component" value="Unassembled WGS sequence"/>
</dbReference>
<feature type="repeat" description="ANK" evidence="3">
    <location>
        <begin position="1088"/>
        <end position="1120"/>
    </location>
</feature>
<feature type="domain" description="Nephrocystin 3-like N-terminal" evidence="6">
    <location>
        <begin position="404"/>
        <end position="578"/>
    </location>
</feature>
<feature type="repeat" description="ANK" evidence="3">
    <location>
        <begin position="989"/>
        <end position="1021"/>
    </location>
</feature>
<dbReference type="SUPFAM" id="SSF48403">
    <property type="entry name" value="Ankyrin repeat"/>
    <property type="match status" value="1"/>
</dbReference>
<protein>
    <submittedName>
        <fullName evidence="7">Ankyrin repeat domain-containing protein</fullName>
    </submittedName>
</protein>
<keyword evidence="2 3" id="KW-0040">ANK repeat</keyword>
<feature type="repeat" description="ANK" evidence="3">
    <location>
        <begin position="1220"/>
        <end position="1252"/>
    </location>
</feature>
<evidence type="ECO:0000256" key="4">
    <source>
        <dbReference type="SAM" id="MobiDB-lite"/>
    </source>
</evidence>
<dbReference type="SUPFAM" id="SSF53167">
    <property type="entry name" value="Purine and uridine phosphorylases"/>
    <property type="match status" value="1"/>
</dbReference>
<dbReference type="EMBL" id="MU865027">
    <property type="protein sequence ID" value="KAK4459808.1"/>
    <property type="molecule type" value="Genomic_DNA"/>
</dbReference>
<dbReference type="GO" id="GO:0003824">
    <property type="term" value="F:catalytic activity"/>
    <property type="evidence" value="ECO:0007669"/>
    <property type="project" value="InterPro"/>
</dbReference>
<evidence type="ECO:0000313" key="7">
    <source>
        <dbReference type="EMBL" id="KAK4459808.1"/>
    </source>
</evidence>
<dbReference type="PANTHER" id="PTHR24189">
    <property type="entry name" value="MYOTROPHIN"/>
    <property type="match status" value="1"/>
</dbReference>
<dbReference type="PROSITE" id="PS50088">
    <property type="entry name" value="ANK_REPEAT"/>
    <property type="match status" value="10"/>
</dbReference>
<dbReference type="Pfam" id="PF01048">
    <property type="entry name" value="PNP_UDP_1"/>
    <property type="match status" value="1"/>
</dbReference>
<keyword evidence="1" id="KW-0677">Repeat</keyword>
<dbReference type="InterPro" id="IPR000845">
    <property type="entry name" value="Nucleoside_phosphorylase_d"/>
</dbReference>
<gene>
    <name evidence="7" type="ORF">QBC42DRAFT_207215</name>
</gene>
<evidence type="ECO:0000259" key="6">
    <source>
        <dbReference type="Pfam" id="PF24883"/>
    </source>
</evidence>
<dbReference type="InterPro" id="IPR050745">
    <property type="entry name" value="Multifunctional_regulatory"/>
</dbReference>
<dbReference type="GO" id="GO:0009116">
    <property type="term" value="P:nucleoside metabolic process"/>
    <property type="evidence" value="ECO:0007669"/>
    <property type="project" value="InterPro"/>
</dbReference>
<dbReference type="Gene3D" id="1.25.40.20">
    <property type="entry name" value="Ankyrin repeat-containing domain"/>
    <property type="match status" value="4"/>
</dbReference>
<accession>A0AAV9HJD5</accession>
<dbReference type="PROSITE" id="PS50297">
    <property type="entry name" value="ANK_REP_REGION"/>
    <property type="match status" value="9"/>
</dbReference>
<sequence length="1312" mass="146362">MQRGAMDLKRPLQTEEDSDPDATWNHPKRPRTRTFDNVYHLGVPGSCDEHYSHQLTHQDYTIAWICALHLELAVSRAMLDEVHRGLPNLDRDDNVYVLGRIHQHNVVMVCLPGQYGTNNAAIVATNLKRSFPNLRATLMVGIGGGSPSQADLYLGDVVVGTRIIQYDLGKVTAGGLFQGTAEAKTPSQLLSSAVMALRSKYGPDRSHSHQLIGSLLQSRLPNILRPKSPDRLFQASYEHLVGASTCINCDLEKLQPRAARVSEEPRIHYGVIASGNRVMKDGKARDDIAQRHSVLCFEMEAAGMMDNLQCLPIRGICDYSDSHKNKEWQDYAAATAAAYARELLQELPPSSRKREQTPTYIADASQPNTADDYTLERRQCLLKSLEFPQIDARRTAIRAAHTKTCRWLLLHSKYQEWLDPGKQEQNHGFLWMQGKAGAGKSTMMKFVYLETKKKTRNPSKAVASFFFNARGDYLERSVSGMYRSLLLQLLQVFPDLQTVLDDTDIVPRNQQDCPDLNALKELLNGTVMGLGRRCFTCFVDALDECDELEVRDMVQFFEELAENATEQGIQFRICFSSRPYPYIDIHWGTLFTLEEESGHGEDLAQYVESRLRITNPSLRTELQSKILEKATGIFMWIVLVVEILNNECIHGALALRKKLSEIPTQLSELFRSMLTRDQERPESLKLCILWVLLAKRPLSPAEFRHALWAGLLEQGLVDAELPDDTHMDAVKLVTSSSKGLAEIAGTKSKQPTVQFIHESVRDFLLKEKGVQELWPELGFGWEAPSHEILKRCCTTYLYHPRVHPIFVPAEGGDTEQIAMAEKCSFLEYASQQVLYHADAAAPVVPQDDFLTKFFASAGTRAINYFEKFESRRYSSDATPLYVLADRGLGNLIRIQMKRESPIRVPRARYKYPLFAALANDHKSAIAALLGLPSTVYNGSEITKGLTYRKDLKGYRDRTPLSWAAQEGRFDMVALLSIQEGVQLDVTDPGGYTPLHRAAENGHKAIVQLLIDNEADVNAEDKKGSTALIMASQGGYEAIVQLLIDNEADVNARDKYGSTALIMASEQGDEATVQLLIDNGANINIQDKDGETALIWAITNGQEAIARVLIEYSADVNISDKDGRTALIWASRQGQEAVVRVLINHGADVNISDRNGKTALIWASQQGQEAVARVLIDYGADVNISDKNGETALIWASKRDHEAVTRVLINHGTDVNISDKNGETALIWASQYGYEAVARVLINHGADVNISDRNGKTALIWASQQGQEAVARVLIDHGANINTRDSSGRTALDWALWCKHEAVVQLLKRADSE</sequence>
<dbReference type="InterPro" id="IPR035994">
    <property type="entry name" value="Nucleoside_phosphorylase_sf"/>
</dbReference>
<feature type="compositionally biased region" description="Basic and acidic residues" evidence="4">
    <location>
        <begin position="1"/>
        <end position="13"/>
    </location>
</feature>
<feature type="region of interest" description="Disordered" evidence="4">
    <location>
        <begin position="1"/>
        <end position="30"/>
    </location>
</feature>
<dbReference type="Gene3D" id="3.40.50.1580">
    <property type="entry name" value="Nucleoside phosphorylase domain"/>
    <property type="match status" value="1"/>
</dbReference>
<feature type="repeat" description="ANK" evidence="3">
    <location>
        <begin position="1154"/>
        <end position="1186"/>
    </location>
</feature>
<proteinExistence type="predicted"/>
<dbReference type="InterPro" id="IPR027417">
    <property type="entry name" value="P-loop_NTPase"/>
</dbReference>
<feature type="repeat" description="ANK" evidence="3">
    <location>
        <begin position="1121"/>
        <end position="1153"/>
    </location>
</feature>
<evidence type="ECO:0000256" key="1">
    <source>
        <dbReference type="ARBA" id="ARBA00022737"/>
    </source>
</evidence>
<dbReference type="PANTHER" id="PTHR24189:SF50">
    <property type="entry name" value="ANKYRIN REPEAT AND SOCS BOX PROTEIN 2"/>
    <property type="match status" value="1"/>
</dbReference>
<dbReference type="Pfam" id="PF24883">
    <property type="entry name" value="NPHP3_N"/>
    <property type="match status" value="1"/>
</dbReference>
<evidence type="ECO:0000313" key="8">
    <source>
        <dbReference type="Proteomes" id="UP001321749"/>
    </source>
</evidence>
<comment type="caution">
    <text evidence="7">The sequence shown here is derived from an EMBL/GenBank/DDBJ whole genome shotgun (WGS) entry which is preliminary data.</text>
</comment>
<dbReference type="InterPro" id="IPR056884">
    <property type="entry name" value="NPHP3-like_N"/>
</dbReference>
<dbReference type="Gene3D" id="3.40.50.300">
    <property type="entry name" value="P-loop containing nucleotide triphosphate hydrolases"/>
    <property type="match status" value="1"/>
</dbReference>
<feature type="repeat" description="ANK" evidence="3">
    <location>
        <begin position="1022"/>
        <end position="1054"/>
    </location>
</feature>
<name>A0AAV9HJD5_9PEZI</name>
<dbReference type="Pfam" id="PF12796">
    <property type="entry name" value="Ank_2"/>
    <property type="match status" value="3"/>
</dbReference>
<dbReference type="InterPro" id="IPR002110">
    <property type="entry name" value="Ankyrin_rpt"/>
</dbReference>
<keyword evidence="8" id="KW-1185">Reference proteome</keyword>
<evidence type="ECO:0000256" key="2">
    <source>
        <dbReference type="ARBA" id="ARBA00023043"/>
    </source>
</evidence>
<evidence type="ECO:0000256" key="3">
    <source>
        <dbReference type="PROSITE-ProRule" id="PRU00023"/>
    </source>
</evidence>
<feature type="domain" description="Nucleoside phosphorylase" evidence="5">
    <location>
        <begin position="62"/>
        <end position="335"/>
    </location>
</feature>
<feature type="repeat" description="ANK" evidence="3">
    <location>
        <begin position="1253"/>
        <end position="1285"/>
    </location>
</feature>
<evidence type="ECO:0000259" key="5">
    <source>
        <dbReference type="Pfam" id="PF01048"/>
    </source>
</evidence>
<reference evidence="7" key="1">
    <citation type="journal article" date="2023" name="Mol. Phylogenet. Evol.">
        <title>Genome-scale phylogeny and comparative genomics of the fungal order Sordariales.</title>
        <authorList>
            <person name="Hensen N."/>
            <person name="Bonometti L."/>
            <person name="Westerberg I."/>
            <person name="Brannstrom I.O."/>
            <person name="Guillou S."/>
            <person name="Cros-Aarteil S."/>
            <person name="Calhoun S."/>
            <person name="Haridas S."/>
            <person name="Kuo A."/>
            <person name="Mondo S."/>
            <person name="Pangilinan J."/>
            <person name="Riley R."/>
            <person name="LaButti K."/>
            <person name="Andreopoulos B."/>
            <person name="Lipzen A."/>
            <person name="Chen C."/>
            <person name="Yan M."/>
            <person name="Daum C."/>
            <person name="Ng V."/>
            <person name="Clum A."/>
            <person name="Steindorff A."/>
            <person name="Ohm R.A."/>
            <person name="Martin F."/>
            <person name="Silar P."/>
            <person name="Natvig D.O."/>
            <person name="Lalanne C."/>
            <person name="Gautier V."/>
            <person name="Ament-Velasquez S.L."/>
            <person name="Kruys A."/>
            <person name="Hutchinson M.I."/>
            <person name="Powell A.J."/>
            <person name="Barry K."/>
            <person name="Miller A.N."/>
            <person name="Grigoriev I.V."/>
            <person name="Debuchy R."/>
            <person name="Gladieux P."/>
            <person name="Hiltunen Thoren M."/>
            <person name="Johannesson H."/>
        </authorList>
    </citation>
    <scope>NUCLEOTIDE SEQUENCE</scope>
    <source>
        <strain evidence="7">PSN324</strain>
    </source>
</reference>